<name>A0ABQ0MDI3_MYCCL</name>
<dbReference type="InterPro" id="IPR002355">
    <property type="entry name" value="Cu_oxidase_Cu_BS"/>
</dbReference>
<organism evidence="10 11">
    <name type="scientific">Mycena chlorophos</name>
    <name type="common">Agaric fungus</name>
    <name type="synonym">Agaricus chlorophos</name>
    <dbReference type="NCBI Taxonomy" id="658473"/>
    <lineage>
        <taxon>Eukaryota</taxon>
        <taxon>Fungi</taxon>
        <taxon>Dikarya</taxon>
        <taxon>Basidiomycota</taxon>
        <taxon>Agaricomycotina</taxon>
        <taxon>Agaricomycetes</taxon>
        <taxon>Agaricomycetidae</taxon>
        <taxon>Agaricales</taxon>
        <taxon>Marasmiineae</taxon>
        <taxon>Mycenaceae</taxon>
        <taxon>Mycena</taxon>
    </lineage>
</organism>
<dbReference type="PROSITE" id="PS50405">
    <property type="entry name" value="GST_CTER"/>
    <property type="match status" value="1"/>
</dbReference>
<dbReference type="SFLD" id="SFLDG00358">
    <property type="entry name" value="Main_(cytGST)"/>
    <property type="match status" value="1"/>
</dbReference>
<keyword evidence="2" id="KW-0479">Metal-binding</keyword>
<dbReference type="EMBL" id="DF850019">
    <property type="protein sequence ID" value="GAT61302.1"/>
    <property type="molecule type" value="Genomic_DNA"/>
</dbReference>
<dbReference type="InterPro" id="IPR045087">
    <property type="entry name" value="Cu-oxidase_fam"/>
</dbReference>
<evidence type="ECO:0000256" key="1">
    <source>
        <dbReference type="ARBA" id="ARBA00010609"/>
    </source>
</evidence>
<evidence type="ECO:0000256" key="5">
    <source>
        <dbReference type="ARBA" id="ARBA00023157"/>
    </source>
</evidence>
<evidence type="ECO:0000256" key="4">
    <source>
        <dbReference type="ARBA" id="ARBA00023008"/>
    </source>
</evidence>
<evidence type="ECO:0000256" key="7">
    <source>
        <dbReference type="SAM" id="MobiDB-lite"/>
    </source>
</evidence>
<feature type="region of interest" description="Disordered" evidence="7">
    <location>
        <begin position="41"/>
        <end position="60"/>
    </location>
</feature>
<dbReference type="InterPro" id="IPR011707">
    <property type="entry name" value="Cu-oxidase-like_N"/>
</dbReference>
<dbReference type="Pfam" id="PF07731">
    <property type="entry name" value="Cu-oxidase_2"/>
    <property type="match status" value="1"/>
</dbReference>
<dbReference type="InterPro" id="IPR033138">
    <property type="entry name" value="Cu_oxidase_CS"/>
</dbReference>
<dbReference type="Pfam" id="PF07732">
    <property type="entry name" value="Cu-oxidase_3"/>
    <property type="match status" value="1"/>
</dbReference>
<dbReference type="SUPFAM" id="SSF52833">
    <property type="entry name" value="Thioredoxin-like"/>
    <property type="match status" value="1"/>
</dbReference>
<evidence type="ECO:0000259" key="8">
    <source>
        <dbReference type="PROSITE" id="PS50404"/>
    </source>
</evidence>
<feature type="domain" description="GST C-terminal" evidence="9">
    <location>
        <begin position="742"/>
        <end position="873"/>
    </location>
</feature>
<dbReference type="Pfam" id="PF02798">
    <property type="entry name" value="GST_N"/>
    <property type="match status" value="1"/>
</dbReference>
<proteinExistence type="inferred from homology"/>
<sequence length="873" mass="95163">MSSLISDPVAELTVRSFEARGFAVFRCNSRYLGPETAAKNVDNRRLSDRPAHPRRGLNGAAFLAGPPTPARLRFSLPFYSLPASMRAASLSSLFVATTLANAAAVTTIGPSADLNIVNAIISPDGFTRDAVLAGGTLPGPVITATKGQTLSLNVVNQLTNETMLTSTSVHWHGLFESNGNSWADGPAFVTQCPITSGDSFLYTIPTGQQTGTFWYHSHLGVQYGDGLRGAIVIYDPQDPFKGLYDVDDESTIITLIDWYHAPVSTIPIPPVLDSTLINGLGRYAGGPNSTLAVISVTPGLRYRFRLISMAYDPNYTFSIDNHTMTIIEVDGVNHNQLTVDSIQIFSAQRYSFVLKADQKVDNYWIRTVASDGNPVGAQGFANGINSAILRYVGAPTVEPTTPLVESTNPLIETNLHPLNVPGVPPPPSVPGLPFPGGADVNINLPIVLNATDPNNLTFDINGVAFVPPTVPVLLQILSGAQTAAELLPSGSLYTLPPNKVIEISIPGGSVGAPHPFHLHGHTFHVIRSAGNSTYNFDNPVVRDVVSTGLDTTDNVTFRFTTDNTGPWFLHCHIDLHLSMGLAVVLAENPSGVTKDQPAAWDQLFTETKITNLHQLTAGRNTSPIKSFPVEENGRHSSSTIDAKMVLKLYCTSKVFGSSAILALILKETKIPYQVIPVDMSPAVREQKTEKYMETLHPFGQIPVLDDDGFILYESRAIARYILTKYASHADGDVPRLMPPPSDLRATALFEQAISVQVMDWHHFAGKLYLETLYKEYSALIRDDNTLPKVLLDFEQLLDGYERILKKTRYLAGDGISVADFFHLQMTGVLTEENLNVDVMHSAKRPNVARWWDELVTRPSWIELQAEGIKGTVF</sequence>
<keyword evidence="6" id="KW-0325">Glycoprotein</keyword>
<dbReference type="Gene3D" id="1.20.1050.10">
    <property type="match status" value="1"/>
</dbReference>
<evidence type="ECO:0000259" key="9">
    <source>
        <dbReference type="PROSITE" id="PS50405"/>
    </source>
</evidence>
<dbReference type="SFLD" id="SFLDS00019">
    <property type="entry name" value="Glutathione_Transferase_(cytos"/>
    <property type="match status" value="1"/>
</dbReference>
<dbReference type="PROSITE" id="PS00080">
    <property type="entry name" value="MULTICOPPER_OXIDASE2"/>
    <property type="match status" value="1"/>
</dbReference>
<dbReference type="PANTHER" id="PTHR11709:SF511">
    <property type="entry name" value="LACCASE"/>
    <property type="match status" value="1"/>
</dbReference>
<feature type="compositionally biased region" description="Basic and acidic residues" evidence="7">
    <location>
        <begin position="41"/>
        <end position="51"/>
    </location>
</feature>
<keyword evidence="4" id="KW-0186">Copper</keyword>
<comment type="similarity">
    <text evidence="1">Belongs to the multicopper oxidase family.</text>
</comment>
<dbReference type="InterPro" id="IPR011706">
    <property type="entry name" value="Cu-oxidase_C"/>
</dbReference>
<dbReference type="InterPro" id="IPR001117">
    <property type="entry name" value="Cu-oxidase_2nd"/>
</dbReference>
<dbReference type="InterPro" id="IPR040079">
    <property type="entry name" value="Glutathione_S-Trfase"/>
</dbReference>
<dbReference type="Gene3D" id="3.40.30.10">
    <property type="entry name" value="Glutaredoxin"/>
    <property type="match status" value="1"/>
</dbReference>
<dbReference type="Gene3D" id="2.60.40.420">
    <property type="entry name" value="Cupredoxins - blue copper proteins"/>
    <property type="match status" value="3"/>
</dbReference>
<dbReference type="Proteomes" id="UP000815677">
    <property type="component" value="Unassembled WGS sequence"/>
</dbReference>
<dbReference type="SUPFAM" id="SSF49503">
    <property type="entry name" value="Cupredoxins"/>
    <property type="match status" value="3"/>
</dbReference>
<feature type="domain" description="GST N-terminal" evidence="8">
    <location>
        <begin position="644"/>
        <end position="729"/>
    </location>
</feature>
<reference evidence="10" key="1">
    <citation type="submission" date="2014-09" db="EMBL/GenBank/DDBJ databases">
        <title>Genome sequence of the luminous mushroom Mycena chlorophos for searching fungal bioluminescence genes.</title>
        <authorList>
            <person name="Tanaka Y."/>
            <person name="Kasuga D."/>
            <person name="Oba Y."/>
            <person name="Hase S."/>
            <person name="Sato K."/>
            <person name="Oba Y."/>
            <person name="Sakakibara Y."/>
        </authorList>
    </citation>
    <scope>NUCLEOTIDE SEQUENCE</scope>
</reference>
<dbReference type="InterPro" id="IPR004046">
    <property type="entry name" value="GST_C"/>
</dbReference>
<evidence type="ECO:0000256" key="2">
    <source>
        <dbReference type="ARBA" id="ARBA00022723"/>
    </source>
</evidence>
<dbReference type="InterPro" id="IPR004045">
    <property type="entry name" value="Glutathione_S-Trfase_N"/>
</dbReference>
<dbReference type="SUPFAM" id="SSF47616">
    <property type="entry name" value="GST C-terminal domain-like"/>
    <property type="match status" value="1"/>
</dbReference>
<dbReference type="Pfam" id="PF00043">
    <property type="entry name" value="GST_C"/>
    <property type="match status" value="1"/>
</dbReference>
<evidence type="ECO:0000313" key="11">
    <source>
        <dbReference type="Proteomes" id="UP000815677"/>
    </source>
</evidence>
<keyword evidence="3" id="KW-0560">Oxidoreductase</keyword>
<dbReference type="CDD" id="cd13903">
    <property type="entry name" value="CuRO_3_Tv-LCC_like"/>
    <property type="match status" value="1"/>
</dbReference>
<evidence type="ECO:0000256" key="3">
    <source>
        <dbReference type="ARBA" id="ARBA00023002"/>
    </source>
</evidence>
<dbReference type="InterPro" id="IPR036282">
    <property type="entry name" value="Glutathione-S-Trfase_C_sf"/>
</dbReference>
<evidence type="ECO:0000313" key="10">
    <source>
        <dbReference type="EMBL" id="GAT61302.1"/>
    </source>
</evidence>
<gene>
    <name evidence="10" type="ORF">MCHLO_17335</name>
</gene>
<dbReference type="InterPro" id="IPR010987">
    <property type="entry name" value="Glutathione-S-Trfase_C-like"/>
</dbReference>
<keyword evidence="11" id="KW-1185">Reference proteome</keyword>
<evidence type="ECO:0000256" key="6">
    <source>
        <dbReference type="ARBA" id="ARBA00023180"/>
    </source>
</evidence>
<accession>A0ABQ0MDI3</accession>
<dbReference type="InterPro" id="IPR036249">
    <property type="entry name" value="Thioredoxin-like_sf"/>
</dbReference>
<dbReference type="PROSITE" id="PS50404">
    <property type="entry name" value="GST_NTER"/>
    <property type="match status" value="1"/>
</dbReference>
<dbReference type="PANTHER" id="PTHR11709">
    <property type="entry name" value="MULTI-COPPER OXIDASE"/>
    <property type="match status" value="1"/>
</dbReference>
<dbReference type="Pfam" id="PF00394">
    <property type="entry name" value="Cu-oxidase"/>
    <property type="match status" value="1"/>
</dbReference>
<dbReference type="InterPro" id="IPR008972">
    <property type="entry name" value="Cupredoxin"/>
</dbReference>
<keyword evidence="5" id="KW-1015">Disulfide bond</keyword>
<protein>
    <submittedName>
        <fullName evidence="10">Laccase</fullName>
    </submittedName>
</protein>
<dbReference type="PROSITE" id="PS00079">
    <property type="entry name" value="MULTICOPPER_OXIDASE1"/>
    <property type="match status" value="2"/>
</dbReference>